<evidence type="ECO:0000313" key="1">
    <source>
        <dbReference type="EMBL" id="DAD97110.1"/>
    </source>
</evidence>
<organism evidence="1">
    <name type="scientific">Caudovirales sp. ctEpl1</name>
    <dbReference type="NCBI Taxonomy" id="2826770"/>
    <lineage>
        <taxon>Viruses</taxon>
        <taxon>Duplodnaviria</taxon>
        <taxon>Heunggongvirae</taxon>
        <taxon>Uroviricota</taxon>
        <taxon>Caudoviricetes</taxon>
    </lineage>
</organism>
<protein>
    <submittedName>
        <fullName evidence="1">Uncharacterized protein</fullName>
    </submittedName>
</protein>
<proteinExistence type="predicted"/>
<accession>A0A8S5NQU3</accession>
<reference evidence="1" key="1">
    <citation type="journal article" date="2021" name="Proc. Natl. Acad. Sci. U.S.A.">
        <title>A Catalog of Tens of Thousands of Viruses from Human Metagenomes Reveals Hidden Associations with Chronic Diseases.</title>
        <authorList>
            <person name="Tisza M.J."/>
            <person name="Buck C.B."/>
        </authorList>
    </citation>
    <scope>NUCLEOTIDE SEQUENCE</scope>
    <source>
        <strain evidence="1">CtEpl1</strain>
    </source>
</reference>
<name>A0A8S5NQU3_9CAUD</name>
<sequence length="30" mass="3591">MWYIGGDKAMLGIFTEKELEEKYIKKGKKR</sequence>
<dbReference type="EMBL" id="BK015230">
    <property type="protein sequence ID" value="DAD97110.1"/>
    <property type="molecule type" value="Genomic_DNA"/>
</dbReference>